<name>A0ABT1I2U9_STRSD</name>
<evidence type="ECO:0000313" key="3">
    <source>
        <dbReference type="EMBL" id="MCP2262075.1"/>
    </source>
</evidence>
<dbReference type="InterPro" id="IPR005545">
    <property type="entry name" value="YCII"/>
</dbReference>
<comment type="caution">
    <text evidence="3">The sequence shown here is derived from an EMBL/GenBank/DDBJ whole genome shotgun (WGS) entry which is preliminary data.</text>
</comment>
<feature type="domain" description="YCII-related" evidence="2">
    <location>
        <begin position="9"/>
        <end position="85"/>
    </location>
</feature>
<evidence type="ECO:0000256" key="1">
    <source>
        <dbReference type="ARBA" id="ARBA00007689"/>
    </source>
</evidence>
<dbReference type="Gene3D" id="3.30.70.1060">
    <property type="entry name" value="Dimeric alpha+beta barrel"/>
    <property type="match status" value="1"/>
</dbReference>
<accession>A0ABT1I2U9</accession>
<dbReference type="Pfam" id="PF03795">
    <property type="entry name" value="YCII"/>
    <property type="match status" value="1"/>
</dbReference>
<dbReference type="SUPFAM" id="SSF54909">
    <property type="entry name" value="Dimeric alpha+beta barrel"/>
    <property type="match status" value="1"/>
</dbReference>
<dbReference type="InterPro" id="IPR011008">
    <property type="entry name" value="Dimeric_a/b-barrel"/>
</dbReference>
<sequence length="92" mass="10564">MPHFVVELVYGPDRERLEEVRPEHREYSRRLADQGVLLAGGPWADDTGAVLVYSVTDADELRRVLDDDPYTPAGVIEKRTIREWTPRTGSWL</sequence>
<dbReference type="PANTHER" id="PTHR33606">
    <property type="entry name" value="PROTEIN YCII"/>
    <property type="match status" value="1"/>
</dbReference>
<dbReference type="InterPro" id="IPR051807">
    <property type="entry name" value="Sec-metab_biosynth-assoc"/>
</dbReference>
<dbReference type="Proteomes" id="UP001205311">
    <property type="component" value="Unassembled WGS sequence"/>
</dbReference>
<organism evidence="3 4">
    <name type="scientific">Streptoalloteichus tenebrarius (strain ATCC 17920 / DSM 40477 / JCM 4838 / CBS 697.72 / NBRC 16177 / NCIMB 11028 / NRRL B-12390 / A12253. 1 / ISP 5477)</name>
    <name type="common">Streptomyces tenebrarius</name>
    <dbReference type="NCBI Taxonomy" id="1933"/>
    <lineage>
        <taxon>Bacteria</taxon>
        <taxon>Bacillati</taxon>
        <taxon>Actinomycetota</taxon>
        <taxon>Actinomycetes</taxon>
        <taxon>Pseudonocardiales</taxon>
        <taxon>Pseudonocardiaceae</taxon>
        <taxon>Streptoalloteichus</taxon>
    </lineage>
</organism>
<reference evidence="3 4" key="1">
    <citation type="submission" date="2022-06" db="EMBL/GenBank/DDBJ databases">
        <title>Genomic Encyclopedia of Archaeal and Bacterial Type Strains, Phase II (KMG-II): from individual species to whole genera.</title>
        <authorList>
            <person name="Goeker M."/>
        </authorList>
    </citation>
    <scope>NUCLEOTIDE SEQUENCE [LARGE SCALE GENOMIC DNA]</scope>
    <source>
        <strain evidence="3 4">DSM 40477</strain>
    </source>
</reference>
<comment type="similarity">
    <text evidence="1">Belongs to the YciI family.</text>
</comment>
<keyword evidence="4" id="KW-1185">Reference proteome</keyword>
<protein>
    <recommendedName>
        <fullName evidence="2">YCII-related domain-containing protein</fullName>
    </recommendedName>
</protein>
<gene>
    <name evidence="3" type="ORF">LX15_005807</name>
</gene>
<proteinExistence type="inferred from homology"/>
<dbReference type="RefSeq" id="WP_253673871.1">
    <property type="nucleotide sequence ID" value="NZ_JAMTCP010000056.1"/>
</dbReference>
<evidence type="ECO:0000259" key="2">
    <source>
        <dbReference type="Pfam" id="PF03795"/>
    </source>
</evidence>
<evidence type="ECO:0000313" key="4">
    <source>
        <dbReference type="Proteomes" id="UP001205311"/>
    </source>
</evidence>
<dbReference type="EMBL" id="JAMTCP010000056">
    <property type="protein sequence ID" value="MCP2262075.1"/>
    <property type="molecule type" value="Genomic_DNA"/>
</dbReference>
<dbReference type="PANTHER" id="PTHR33606:SF3">
    <property type="entry name" value="PROTEIN YCII"/>
    <property type="match status" value="1"/>
</dbReference>